<organism evidence="2 3">
    <name type="scientific">Cupriavidus taiwanensis</name>
    <dbReference type="NCBI Taxonomy" id="164546"/>
    <lineage>
        <taxon>Bacteria</taxon>
        <taxon>Pseudomonadati</taxon>
        <taxon>Pseudomonadota</taxon>
        <taxon>Betaproteobacteria</taxon>
        <taxon>Burkholderiales</taxon>
        <taxon>Burkholderiaceae</taxon>
        <taxon>Cupriavidus</taxon>
    </lineage>
</organism>
<feature type="region of interest" description="Disordered" evidence="1">
    <location>
        <begin position="1"/>
        <end position="34"/>
    </location>
</feature>
<reference evidence="2 3" key="1">
    <citation type="submission" date="2018-01" db="EMBL/GenBank/DDBJ databases">
        <authorList>
            <person name="Gaut B.S."/>
            <person name="Morton B.R."/>
            <person name="Clegg M.T."/>
            <person name="Duvall M.R."/>
        </authorList>
    </citation>
    <scope>NUCLEOTIDE SEQUENCE [LARGE SCALE GENOMIC DNA]</scope>
    <source>
        <strain evidence="2">Cupriavidus taiwanensis LMG 19425</strain>
        <plasmid evidence="3">Plasmid ii</plasmid>
    </source>
</reference>
<protein>
    <submittedName>
        <fullName evidence="2">Uncharacterized protein</fullName>
    </submittedName>
</protein>
<keyword evidence="2" id="KW-0614">Plasmid</keyword>
<sequence length="34" mass="3516">MGDSGRQQQGAGSGGYGKTAEQHDGPGRKLRKAE</sequence>
<proteinExistence type="predicted"/>
<geneLocation type="plasmid" evidence="2">
    <name>II</name>
</geneLocation>
<evidence type="ECO:0000256" key="1">
    <source>
        <dbReference type="SAM" id="MobiDB-lite"/>
    </source>
</evidence>
<feature type="compositionally biased region" description="Basic and acidic residues" evidence="1">
    <location>
        <begin position="20"/>
        <end position="34"/>
    </location>
</feature>
<gene>
    <name evidence="2" type="ORF">CT19425_MP20203</name>
</gene>
<accession>A0A375II99</accession>
<dbReference type="Proteomes" id="UP000255505">
    <property type="component" value="Plasmid II"/>
</dbReference>
<name>A0A375II99_9BURK</name>
<dbReference type="AlphaFoldDB" id="A0A375II99"/>
<evidence type="ECO:0000313" key="2">
    <source>
        <dbReference type="EMBL" id="SPK74493.1"/>
    </source>
</evidence>
<feature type="compositionally biased region" description="Low complexity" evidence="1">
    <location>
        <begin position="1"/>
        <end position="10"/>
    </location>
</feature>
<evidence type="ECO:0000313" key="3">
    <source>
        <dbReference type="Proteomes" id="UP000255505"/>
    </source>
</evidence>
<dbReference type="EMBL" id="LT991977">
    <property type="protein sequence ID" value="SPK74493.1"/>
    <property type="molecule type" value="Genomic_DNA"/>
</dbReference>